<keyword evidence="8 9" id="KW-0472">Membrane</keyword>
<evidence type="ECO:0000256" key="2">
    <source>
        <dbReference type="ARBA" id="ARBA00007127"/>
    </source>
</evidence>
<feature type="compositionally biased region" description="Basic and acidic residues" evidence="10">
    <location>
        <begin position="533"/>
        <end position="543"/>
    </location>
</feature>
<dbReference type="NCBIfam" id="TIGR00769">
    <property type="entry name" value="AAA"/>
    <property type="match status" value="1"/>
</dbReference>
<feature type="transmembrane region" description="Helical" evidence="9">
    <location>
        <begin position="150"/>
        <end position="171"/>
    </location>
</feature>
<evidence type="ECO:0000256" key="8">
    <source>
        <dbReference type="ARBA" id="ARBA00023136"/>
    </source>
</evidence>
<feature type="transmembrane region" description="Helical" evidence="9">
    <location>
        <begin position="183"/>
        <end position="203"/>
    </location>
</feature>
<dbReference type="GeneID" id="1246147"/>
<dbReference type="PANTHER" id="PTHR31187">
    <property type="match status" value="1"/>
</dbReference>
<dbReference type="PATRIC" id="fig|243161.6.peg.836"/>
<evidence type="ECO:0000256" key="7">
    <source>
        <dbReference type="ARBA" id="ARBA00022989"/>
    </source>
</evidence>
<evidence type="ECO:0000313" key="12">
    <source>
        <dbReference type="Proteomes" id="UP000260363"/>
    </source>
</evidence>
<dbReference type="SUPFAM" id="SSF103473">
    <property type="entry name" value="MFS general substrate transporter"/>
    <property type="match status" value="1"/>
</dbReference>
<dbReference type="RefSeq" id="WP_010231516.1">
    <property type="nucleotide sequence ID" value="NZ_CP007217.1"/>
</dbReference>
<dbReference type="AlphaFoldDB" id="A0A069ZUK3"/>
<dbReference type="STRING" id="83560.NC80_03935"/>
<keyword evidence="6 9" id="KW-0067">ATP-binding</keyword>
<feature type="transmembrane region" description="Helical" evidence="9">
    <location>
        <begin position="223"/>
        <end position="242"/>
    </location>
</feature>
<protein>
    <recommendedName>
        <fullName evidence="9">ADP,ATP carrier protein</fullName>
    </recommendedName>
</protein>
<feature type="transmembrane region" description="Helical" evidence="9">
    <location>
        <begin position="388"/>
        <end position="409"/>
    </location>
</feature>
<dbReference type="GO" id="GO:0005471">
    <property type="term" value="F:ATP:ADP antiporter activity"/>
    <property type="evidence" value="ECO:0007669"/>
    <property type="project" value="InterPro"/>
</dbReference>
<dbReference type="InterPro" id="IPR004667">
    <property type="entry name" value="ADP_ATP_car_bac_type"/>
</dbReference>
<accession>A0A069ZUK3</accession>
<dbReference type="GO" id="GO:0016020">
    <property type="term" value="C:membrane"/>
    <property type="evidence" value="ECO:0007669"/>
    <property type="project" value="UniProtKB-SubCell"/>
</dbReference>
<keyword evidence="3 9" id="KW-0813">Transport</keyword>
<evidence type="ECO:0000256" key="4">
    <source>
        <dbReference type="ARBA" id="ARBA00022692"/>
    </source>
</evidence>
<evidence type="ECO:0000256" key="9">
    <source>
        <dbReference type="RuleBase" id="RU363121"/>
    </source>
</evidence>
<dbReference type="SMR" id="A0A069ZUK3"/>
<organism evidence="11 12">
    <name type="scientific">Chlamydia muridarum</name>
    <dbReference type="NCBI Taxonomy" id="83560"/>
    <lineage>
        <taxon>Bacteria</taxon>
        <taxon>Pseudomonadati</taxon>
        <taxon>Chlamydiota</taxon>
        <taxon>Chlamydiia</taxon>
        <taxon>Chlamydiales</taxon>
        <taxon>Chlamydiaceae</taxon>
        <taxon>Chlamydia/Chlamydophila group</taxon>
        <taxon>Chlamydia</taxon>
    </lineage>
</organism>
<evidence type="ECO:0000256" key="1">
    <source>
        <dbReference type="ARBA" id="ARBA00004141"/>
    </source>
</evidence>
<keyword evidence="5 9" id="KW-0547">Nucleotide-binding</keyword>
<evidence type="ECO:0000256" key="10">
    <source>
        <dbReference type="SAM" id="MobiDB-lite"/>
    </source>
</evidence>
<keyword evidence="4 9" id="KW-0812">Transmembrane</keyword>
<gene>
    <name evidence="11" type="ORF">BD36_04200</name>
</gene>
<name>A0A069ZUK3_CHLMR</name>
<feature type="transmembrane region" description="Helical" evidence="9">
    <location>
        <begin position="357"/>
        <end position="382"/>
    </location>
</feature>
<dbReference type="EMBL" id="CP007217">
    <property type="protein sequence ID" value="AJR10848.1"/>
    <property type="molecule type" value="Genomic_DNA"/>
</dbReference>
<dbReference type="PANTHER" id="PTHR31187:SF1">
    <property type="entry name" value="ADP,ATP CARRIER PROTEIN 1"/>
    <property type="match status" value="1"/>
</dbReference>
<evidence type="ECO:0000313" key="11">
    <source>
        <dbReference type="EMBL" id="AJR10848.1"/>
    </source>
</evidence>
<dbReference type="OMA" id="RRHILPW"/>
<feature type="transmembrane region" description="Helical" evidence="9">
    <location>
        <begin position="330"/>
        <end position="350"/>
    </location>
</feature>
<feature type="transmembrane region" description="Helical" evidence="9">
    <location>
        <begin position="67"/>
        <end position="84"/>
    </location>
</feature>
<proteinExistence type="inferred from homology"/>
<dbReference type="InterPro" id="IPR036259">
    <property type="entry name" value="MFS_trans_sf"/>
</dbReference>
<dbReference type="Proteomes" id="UP000260363">
    <property type="component" value="Chromosome"/>
</dbReference>
<sequence>MSSEVKTFSKFRRYFFPIHKSEFPKFIPLLLLAFFVGFNYSLLKTTKDSLVLAGSRAGAEVIPFLKVWGIVPGAVIITMIYGWMSCRYSRGFVFCALVGGFLSFFALFACVIYPMGDALHLNGLAAKLQTILPRGARGFVVMVQYWSYSLYYVMSELWSSVVLSTLFWGIANHITSVREAGRFYALINVGLNVSSIVAGEISLWLGKHTLIPSSMAVDAWHGVLLNITLLIVAAGGLILYLYRKLDHLTEEAPVLGDGLVSEMSVAQLKQEKKRPKAKAKSLLSVLFRSRYLMGIAVVVLAYNLAIHLLEVVWKEQVCQIYSSRVEFNSYMSRITAFTGIVSALAGVFAAGQSIRRWGWTVGALITPLTMLITGGLFFGAIYAVKGDAMILGGFLGFSPLVLTAWLGGVQNVFSRAIKFTYFDQTKEMAFIPLEDDEKDYGKAAIDGVISRVGKSGGSLVYQALLIIFSSVADCMNAITIVLLLALGGWIWVVAWLGKEYSVRTAALGKARAAEEPSLQDEDESRVSSPISEPEAREEVVTTL</sequence>
<feature type="region of interest" description="Disordered" evidence="10">
    <location>
        <begin position="510"/>
        <end position="543"/>
    </location>
</feature>
<comment type="subcellular location">
    <subcellularLocation>
        <location evidence="1 9">Membrane</location>
        <topology evidence="1 9">Multi-pass membrane protein</topology>
    </subcellularLocation>
</comment>
<evidence type="ECO:0000256" key="5">
    <source>
        <dbReference type="ARBA" id="ARBA00022741"/>
    </source>
</evidence>
<keyword evidence="7 9" id="KW-1133">Transmembrane helix</keyword>
<evidence type="ECO:0000256" key="3">
    <source>
        <dbReference type="ARBA" id="ARBA00022448"/>
    </source>
</evidence>
<feature type="transmembrane region" description="Helical" evidence="9">
    <location>
        <begin position="291"/>
        <end position="310"/>
    </location>
</feature>
<dbReference type="GO" id="GO:0005524">
    <property type="term" value="F:ATP binding"/>
    <property type="evidence" value="ECO:0007669"/>
    <property type="project" value="UniProtKB-KW"/>
</dbReference>
<reference evidence="11 12" key="1">
    <citation type="submission" date="2014-02" db="EMBL/GenBank/DDBJ databases">
        <authorList>
            <person name="Chen C."/>
            <person name="Conrad T.A."/>
            <person name="Zhou Z."/>
            <person name="Lai Z."/>
            <person name="Zhong G."/>
        </authorList>
    </citation>
    <scope>NUCLEOTIDE SEQUENCE [LARGE SCALE GENOMIC DNA]</scope>
    <source>
        <strain evidence="11 12">Nigg3-28</strain>
    </source>
</reference>
<comment type="similarity">
    <text evidence="2 9">Belongs to the ADP/ATP translocase tlc family.</text>
</comment>
<feature type="transmembrane region" description="Helical" evidence="9">
    <location>
        <begin position="459"/>
        <end position="492"/>
    </location>
</feature>
<dbReference type="KEGG" id="cmm:NC80_03935"/>
<feature type="transmembrane region" description="Helical" evidence="9">
    <location>
        <begin position="91"/>
        <end position="115"/>
    </location>
</feature>
<dbReference type="KEGG" id="cmg:NC81_03960"/>
<dbReference type="KEGG" id="cmx:DNC_03965"/>
<evidence type="ECO:0000256" key="6">
    <source>
        <dbReference type="ARBA" id="ARBA00022840"/>
    </source>
</evidence>
<dbReference type="Pfam" id="PF03219">
    <property type="entry name" value="TLC"/>
    <property type="match status" value="1"/>
</dbReference>